<accession>A0A5Q6S4H3</accession>
<feature type="compositionally biased region" description="Low complexity" evidence="4">
    <location>
        <begin position="332"/>
        <end position="341"/>
    </location>
</feature>
<evidence type="ECO:0000256" key="1">
    <source>
        <dbReference type="ARBA" id="ARBA00010515"/>
    </source>
</evidence>
<comment type="caution">
    <text evidence="6">The sequence shown here is derived from an EMBL/GenBank/DDBJ whole genome shotgun (WGS) entry which is preliminary data.</text>
</comment>
<evidence type="ECO:0000256" key="2">
    <source>
        <dbReference type="ARBA" id="ARBA00022801"/>
    </source>
</evidence>
<dbReference type="InterPro" id="IPR033140">
    <property type="entry name" value="Lipase_GDXG_put_SER_AS"/>
</dbReference>
<protein>
    <submittedName>
        <fullName evidence="6">Alpha/beta hydrolase</fullName>
    </submittedName>
</protein>
<dbReference type="InterPro" id="IPR029058">
    <property type="entry name" value="AB_hydrolase_fold"/>
</dbReference>
<evidence type="ECO:0000256" key="4">
    <source>
        <dbReference type="SAM" id="MobiDB-lite"/>
    </source>
</evidence>
<dbReference type="InterPro" id="IPR050300">
    <property type="entry name" value="GDXG_lipolytic_enzyme"/>
</dbReference>
<sequence length="355" mass="38612">MTPTEGLRTAEIIPLERDNLRVVAKSRRSARSLILSSALRMTVKPALSVWAHAPGAPWPTGLLEGAAAFLPAPRRTTIDEIRLPQCDAEVIRAESAEHADTHAILYLHGGAFLIGGLNTHRGLAARLSATGGCTVLNVGYRMMPKHPVSHAIEDGLNGYRWLLEQGYPPERIVVAGDSAGGYLAFAVTLAILQEGLAAPAGLVAMSPLTDLDPERKLDHPDRPSCALFPRSAWRGFLRLVDMVENELLSELLQPASSLVDADLRGLPRTLIQVGSDELVLPDAELMAIRLARSDVDVELQVWEKQVHVFQLAIGIVPESREATREVGRFARDATAAAARSARSTRRPRRARTRQA</sequence>
<feature type="region of interest" description="Disordered" evidence="4">
    <location>
        <begin position="332"/>
        <end position="355"/>
    </location>
</feature>
<dbReference type="GO" id="GO:0004806">
    <property type="term" value="F:triacylglycerol lipase activity"/>
    <property type="evidence" value="ECO:0007669"/>
    <property type="project" value="TreeGrafter"/>
</dbReference>
<dbReference type="InterPro" id="IPR013094">
    <property type="entry name" value="AB_hydrolase_3"/>
</dbReference>
<dbReference type="PANTHER" id="PTHR48081:SF30">
    <property type="entry name" value="ACETYL-HYDROLASE LIPR-RELATED"/>
    <property type="match status" value="1"/>
</dbReference>
<reference evidence="6 7" key="1">
    <citation type="submission" date="2019-09" db="EMBL/GenBank/DDBJ databases">
        <title>Mumia zhuanghuii sp. nov. isolated from the intestinal contents of plateau pika (Ochotona curzoniae) in the Qinghai-Tibet plateau of China.</title>
        <authorList>
            <person name="Tian Z."/>
        </authorList>
    </citation>
    <scope>NUCLEOTIDE SEQUENCE [LARGE SCALE GENOMIC DNA]</scope>
    <source>
        <strain evidence="7">350</strain>
    </source>
</reference>
<dbReference type="Pfam" id="PF07859">
    <property type="entry name" value="Abhydrolase_3"/>
    <property type="match status" value="1"/>
</dbReference>
<name>A0A5Q6S4H3_9ACTN</name>
<feature type="domain" description="Alpha/beta hydrolase fold-3" evidence="5">
    <location>
        <begin position="104"/>
        <end position="310"/>
    </location>
</feature>
<dbReference type="PROSITE" id="PS01174">
    <property type="entry name" value="LIPASE_GDXG_SER"/>
    <property type="match status" value="1"/>
</dbReference>
<dbReference type="SUPFAM" id="SSF53474">
    <property type="entry name" value="alpha/beta-Hydrolases"/>
    <property type="match status" value="1"/>
</dbReference>
<organism evidence="6 7">
    <name type="scientific">Mumia zhuanghuii</name>
    <dbReference type="NCBI Taxonomy" id="2585211"/>
    <lineage>
        <taxon>Bacteria</taxon>
        <taxon>Bacillati</taxon>
        <taxon>Actinomycetota</taxon>
        <taxon>Actinomycetes</taxon>
        <taxon>Propionibacteriales</taxon>
        <taxon>Nocardioidaceae</taxon>
        <taxon>Mumia</taxon>
    </lineage>
</organism>
<dbReference type="Gene3D" id="3.40.50.1820">
    <property type="entry name" value="alpha/beta hydrolase"/>
    <property type="match status" value="1"/>
</dbReference>
<evidence type="ECO:0000313" key="6">
    <source>
        <dbReference type="EMBL" id="KAA1425293.1"/>
    </source>
</evidence>
<comment type="similarity">
    <text evidence="1">Belongs to the 'GDXG' lipolytic enzyme family.</text>
</comment>
<dbReference type="PANTHER" id="PTHR48081">
    <property type="entry name" value="AB HYDROLASE SUPERFAMILY PROTEIN C4A8.06C"/>
    <property type="match status" value="1"/>
</dbReference>
<proteinExistence type="inferred from homology"/>
<gene>
    <name evidence="6" type="ORF">FE697_005385</name>
</gene>
<dbReference type="RefSeq" id="WP_149768468.1">
    <property type="nucleotide sequence ID" value="NZ_VDFQ02000001.1"/>
</dbReference>
<dbReference type="EMBL" id="VDFQ02000001">
    <property type="protein sequence ID" value="KAA1425293.1"/>
    <property type="molecule type" value="Genomic_DNA"/>
</dbReference>
<evidence type="ECO:0000313" key="7">
    <source>
        <dbReference type="Proteomes" id="UP000307768"/>
    </source>
</evidence>
<dbReference type="OrthoDB" id="128186at2"/>
<evidence type="ECO:0000256" key="3">
    <source>
        <dbReference type="PROSITE-ProRule" id="PRU10038"/>
    </source>
</evidence>
<feature type="active site" evidence="3">
    <location>
        <position position="178"/>
    </location>
</feature>
<feature type="compositionally biased region" description="Basic residues" evidence="4">
    <location>
        <begin position="342"/>
        <end position="355"/>
    </location>
</feature>
<dbReference type="Proteomes" id="UP000307768">
    <property type="component" value="Unassembled WGS sequence"/>
</dbReference>
<evidence type="ECO:0000259" key="5">
    <source>
        <dbReference type="Pfam" id="PF07859"/>
    </source>
</evidence>
<keyword evidence="2 6" id="KW-0378">Hydrolase</keyword>
<dbReference type="AlphaFoldDB" id="A0A5Q6S4H3"/>